<dbReference type="RefSeq" id="WP_091906186.1">
    <property type="nucleotide sequence ID" value="NZ_FNLO01000003.1"/>
</dbReference>
<dbReference type="SUPFAM" id="SSF48498">
    <property type="entry name" value="Tetracyclin repressor-like, C-terminal domain"/>
    <property type="match status" value="1"/>
</dbReference>
<dbReference type="PANTHER" id="PTHR47506">
    <property type="entry name" value="TRANSCRIPTIONAL REGULATORY PROTEIN"/>
    <property type="match status" value="1"/>
</dbReference>
<feature type="domain" description="HTH tetR-type" evidence="5">
    <location>
        <begin position="6"/>
        <end position="66"/>
    </location>
</feature>
<dbReference type="Pfam" id="PF00440">
    <property type="entry name" value="TetR_N"/>
    <property type="match status" value="1"/>
</dbReference>
<keyword evidence="1" id="KW-0805">Transcription regulation</keyword>
<evidence type="ECO:0000256" key="3">
    <source>
        <dbReference type="ARBA" id="ARBA00023163"/>
    </source>
</evidence>
<evidence type="ECO:0000313" key="7">
    <source>
        <dbReference type="Proteomes" id="UP000243719"/>
    </source>
</evidence>
<dbReference type="Gene3D" id="1.10.357.10">
    <property type="entry name" value="Tetracycline Repressor, domain 2"/>
    <property type="match status" value="1"/>
</dbReference>
<evidence type="ECO:0000313" key="6">
    <source>
        <dbReference type="EMBL" id="SDV47548.1"/>
    </source>
</evidence>
<gene>
    <name evidence="6" type="ORF">SAMN05216551_10392</name>
</gene>
<name>A0A1H2PN13_9BURK</name>
<dbReference type="PANTHER" id="PTHR47506:SF1">
    <property type="entry name" value="HTH-TYPE TRANSCRIPTIONAL REGULATOR YJDC"/>
    <property type="match status" value="1"/>
</dbReference>
<keyword evidence="2 4" id="KW-0238">DNA-binding</keyword>
<protein>
    <submittedName>
        <fullName evidence="6">DNA-binding transcriptional regulator, AcrR family</fullName>
    </submittedName>
</protein>
<dbReference type="InterPro" id="IPR036271">
    <property type="entry name" value="Tet_transcr_reg_TetR-rel_C_sf"/>
</dbReference>
<dbReference type="AlphaFoldDB" id="A0A1H2PN13"/>
<dbReference type="PRINTS" id="PR00455">
    <property type="entry name" value="HTHTETR"/>
</dbReference>
<dbReference type="OrthoDB" id="270177at2"/>
<dbReference type="GO" id="GO:0003677">
    <property type="term" value="F:DNA binding"/>
    <property type="evidence" value="ECO:0007669"/>
    <property type="project" value="UniProtKB-UniRule"/>
</dbReference>
<dbReference type="InterPro" id="IPR009057">
    <property type="entry name" value="Homeodomain-like_sf"/>
</dbReference>
<reference evidence="7" key="1">
    <citation type="submission" date="2016-09" db="EMBL/GenBank/DDBJ databases">
        <authorList>
            <person name="Varghese N."/>
            <person name="Submissions S."/>
        </authorList>
    </citation>
    <scope>NUCLEOTIDE SEQUENCE [LARGE SCALE GENOMIC DNA]</scope>
    <source>
        <strain evidence="7">JS23</strain>
    </source>
</reference>
<keyword evidence="3" id="KW-0804">Transcription</keyword>
<keyword evidence="7" id="KW-1185">Reference proteome</keyword>
<dbReference type="Gene3D" id="1.10.10.60">
    <property type="entry name" value="Homeodomain-like"/>
    <property type="match status" value="1"/>
</dbReference>
<evidence type="ECO:0000256" key="4">
    <source>
        <dbReference type="PROSITE-ProRule" id="PRU00335"/>
    </source>
</evidence>
<dbReference type="STRING" id="1770053.SAMN05216551_10392"/>
<feature type="DNA-binding region" description="H-T-H motif" evidence="4">
    <location>
        <begin position="29"/>
        <end position="48"/>
    </location>
</feature>
<dbReference type="SUPFAM" id="SSF46689">
    <property type="entry name" value="Homeodomain-like"/>
    <property type="match status" value="1"/>
</dbReference>
<dbReference type="InterPro" id="IPR001647">
    <property type="entry name" value="HTH_TetR"/>
</dbReference>
<organism evidence="6 7">
    <name type="scientific">Chitinasiproducens palmae</name>
    <dbReference type="NCBI Taxonomy" id="1770053"/>
    <lineage>
        <taxon>Bacteria</taxon>
        <taxon>Pseudomonadati</taxon>
        <taxon>Pseudomonadota</taxon>
        <taxon>Betaproteobacteria</taxon>
        <taxon>Burkholderiales</taxon>
        <taxon>Burkholderiaceae</taxon>
        <taxon>Chitinasiproducens</taxon>
    </lineage>
</organism>
<dbReference type="EMBL" id="FNLO01000003">
    <property type="protein sequence ID" value="SDV47548.1"/>
    <property type="molecule type" value="Genomic_DNA"/>
</dbReference>
<sequence length="202" mass="21774">MGRPRTFNPDDALEAALTLFWRKGYDATSYTDLVSATGVERPALYSAFGNKDALFLRALAHYDAHYADYVRDALQQGTARAVAERFLLGAVALNTRYPDRLGCLGITGALAASEASELAMQALIDWRARGLAALQARFEKARDEGDLPAHEDSHALASYLLAVAHGIAVQAKAGFSKETLEKVARQALRSWPVAPAPAKSAV</sequence>
<evidence type="ECO:0000259" key="5">
    <source>
        <dbReference type="PROSITE" id="PS50977"/>
    </source>
</evidence>
<evidence type="ECO:0000256" key="2">
    <source>
        <dbReference type="ARBA" id="ARBA00023125"/>
    </source>
</evidence>
<evidence type="ECO:0000256" key="1">
    <source>
        <dbReference type="ARBA" id="ARBA00023015"/>
    </source>
</evidence>
<dbReference type="Proteomes" id="UP000243719">
    <property type="component" value="Unassembled WGS sequence"/>
</dbReference>
<proteinExistence type="predicted"/>
<dbReference type="PROSITE" id="PS50977">
    <property type="entry name" value="HTH_TETR_2"/>
    <property type="match status" value="1"/>
</dbReference>
<accession>A0A1H2PN13</accession>